<protein>
    <submittedName>
        <fullName evidence="1">Uncharacterized protein</fullName>
    </submittedName>
</protein>
<proteinExistence type="predicted"/>
<dbReference type="AlphaFoldDB" id="A0A927UCN5"/>
<gene>
    <name evidence="1" type="ORF">E7272_07485</name>
</gene>
<evidence type="ECO:0000313" key="1">
    <source>
        <dbReference type="EMBL" id="MBE5919673.1"/>
    </source>
</evidence>
<accession>A0A927UCN5</accession>
<sequence>MLDITNVKVKKNTEKRVQKYPQYKAVEIEGLEDWAEIVINPFFDVQGSGAGFNGEIKVAAYFNERTKKADFIRILCHYNSPEFEDEDITMYLCRADRARLYKAIEKSRNQEAA</sequence>
<reference evidence="1" key="1">
    <citation type="submission" date="2019-04" db="EMBL/GenBank/DDBJ databases">
        <title>Evolution of Biomass-Degrading Anaerobic Consortia Revealed by Metagenomics.</title>
        <authorList>
            <person name="Peng X."/>
        </authorList>
    </citation>
    <scope>NUCLEOTIDE SEQUENCE</scope>
    <source>
        <strain evidence="1">SIG311</strain>
    </source>
</reference>
<name>A0A927UCN5_9FIRM</name>
<dbReference type="Proteomes" id="UP000766246">
    <property type="component" value="Unassembled WGS sequence"/>
</dbReference>
<dbReference type="EMBL" id="SVER01000017">
    <property type="protein sequence ID" value="MBE5919673.1"/>
    <property type="molecule type" value="Genomic_DNA"/>
</dbReference>
<comment type="caution">
    <text evidence="1">The sequence shown here is derived from an EMBL/GenBank/DDBJ whole genome shotgun (WGS) entry which is preliminary data.</text>
</comment>
<evidence type="ECO:0000313" key="2">
    <source>
        <dbReference type="Proteomes" id="UP000766246"/>
    </source>
</evidence>
<organism evidence="1 2">
    <name type="scientific">Pseudobutyrivibrio ruminis</name>
    <dbReference type="NCBI Taxonomy" id="46206"/>
    <lineage>
        <taxon>Bacteria</taxon>
        <taxon>Bacillati</taxon>
        <taxon>Bacillota</taxon>
        <taxon>Clostridia</taxon>
        <taxon>Lachnospirales</taxon>
        <taxon>Lachnospiraceae</taxon>
        <taxon>Pseudobutyrivibrio</taxon>
    </lineage>
</organism>